<evidence type="ECO:0000313" key="2">
    <source>
        <dbReference type="Proteomes" id="UP000789759"/>
    </source>
</evidence>
<dbReference type="Proteomes" id="UP000789759">
    <property type="component" value="Unassembled WGS sequence"/>
</dbReference>
<keyword evidence="2" id="KW-1185">Reference proteome</keyword>
<evidence type="ECO:0000313" key="1">
    <source>
        <dbReference type="EMBL" id="CAG8580002.1"/>
    </source>
</evidence>
<name>A0A9N9BWX5_9GLOM</name>
<dbReference type="EMBL" id="CAJVQA010003653">
    <property type="protein sequence ID" value="CAG8580002.1"/>
    <property type="molecule type" value="Genomic_DNA"/>
</dbReference>
<accession>A0A9N9BWX5</accession>
<sequence>MPSLTCDEAHKTLSNELKILLNHLAENSRGWCKAKAIKEQLQHKIKVVTRNATSTIAKAYYILSGCGIPKHFWIDYKNLDHNIDNDEENTDLLEQSTSNTKT</sequence>
<reference evidence="1" key="1">
    <citation type="submission" date="2021-06" db="EMBL/GenBank/DDBJ databases">
        <authorList>
            <person name="Kallberg Y."/>
            <person name="Tangrot J."/>
            <person name="Rosling A."/>
        </authorList>
    </citation>
    <scope>NUCLEOTIDE SEQUENCE</scope>
    <source>
        <strain evidence="1">FL966</strain>
    </source>
</reference>
<protein>
    <submittedName>
        <fullName evidence="1">17188_t:CDS:1</fullName>
    </submittedName>
</protein>
<proteinExistence type="predicted"/>
<dbReference type="AlphaFoldDB" id="A0A9N9BWX5"/>
<comment type="caution">
    <text evidence="1">The sequence shown here is derived from an EMBL/GenBank/DDBJ whole genome shotgun (WGS) entry which is preliminary data.</text>
</comment>
<gene>
    <name evidence="1" type="ORF">CPELLU_LOCUS6043</name>
</gene>
<organism evidence="1 2">
    <name type="scientific">Cetraspora pellucida</name>
    <dbReference type="NCBI Taxonomy" id="1433469"/>
    <lineage>
        <taxon>Eukaryota</taxon>
        <taxon>Fungi</taxon>
        <taxon>Fungi incertae sedis</taxon>
        <taxon>Mucoromycota</taxon>
        <taxon>Glomeromycotina</taxon>
        <taxon>Glomeromycetes</taxon>
        <taxon>Diversisporales</taxon>
        <taxon>Gigasporaceae</taxon>
        <taxon>Cetraspora</taxon>
    </lineage>
</organism>